<sequence>MQIRRTRLARSVASLAAALTLAGALAAPASASANRSALTYFTVSSGNGCVQASFDYTYTYINTYNGRKAYKVYLSGQLTGYNSDCYYGDYGGALQFKGYRYSGGTWTNHSATTFVSYEPGDATIGVTTDDLPVGLYSDLHFRACNKGPTGYVGTCGAWTGS</sequence>
<protein>
    <recommendedName>
        <fullName evidence="4">Spore-associated protein A</fullName>
    </recommendedName>
</protein>
<evidence type="ECO:0000313" key="3">
    <source>
        <dbReference type="Proteomes" id="UP001230426"/>
    </source>
</evidence>
<gene>
    <name evidence="2" type="ORF">J2S55_008322</name>
</gene>
<feature type="signal peptide" evidence="1">
    <location>
        <begin position="1"/>
        <end position="26"/>
    </location>
</feature>
<feature type="chain" id="PRO_5045173549" description="Spore-associated protein A" evidence="1">
    <location>
        <begin position="27"/>
        <end position="161"/>
    </location>
</feature>
<comment type="caution">
    <text evidence="2">The sequence shown here is derived from an EMBL/GenBank/DDBJ whole genome shotgun (WGS) entry which is preliminary data.</text>
</comment>
<name>A0ABT9RID3_9ACTN</name>
<evidence type="ECO:0008006" key="4">
    <source>
        <dbReference type="Google" id="ProtNLM"/>
    </source>
</evidence>
<reference evidence="2 3" key="1">
    <citation type="submission" date="2023-07" db="EMBL/GenBank/DDBJ databases">
        <title>Sequencing the genomes of 1000 actinobacteria strains.</title>
        <authorList>
            <person name="Klenk H.-P."/>
        </authorList>
    </citation>
    <scope>NUCLEOTIDE SEQUENCE [LARGE SCALE GENOMIC DNA]</scope>
    <source>
        <strain evidence="2 3">DSM 44109</strain>
    </source>
</reference>
<dbReference type="PROSITE" id="PS51318">
    <property type="entry name" value="TAT"/>
    <property type="match status" value="1"/>
</dbReference>
<keyword evidence="3" id="KW-1185">Reference proteome</keyword>
<dbReference type="Proteomes" id="UP001230426">
    <property type="component" value="Unassembled WGS sequence"/>
</dbReference>
<dbReference type="EMBL" id="JAUSRB010000002">
    <property type="protein sequence ID" value="MDP9869056.1"/>
    <property type="molecule type" value="Genomic_DNA"/>
</dbReference>
<proteinExistence type="predicted"/>
<organism evidence="2 3">
    <name type="scientific">Streptosporangium brasiliense</name>
    <dbReference type="NCBI Taxonomy" id="47480"/>
    <lineage>
        <taxon>Bacteria</taxon>
        <taxon>Bacillati</taxon>
        <taxon>Actinomycetota</taxon>
        <taxon>Actinomycetes</taxon>
        <taxon>Streptosporangiales</taxon>
        <taxon>Streptosporangiaceae</taxon>
        <taxon>Streptosporangium</taxon>
    </lineage>
</organism>
<accession>A0ABT9RID3</accession>
<dbReference type="InterPro" id="IPR006311">
    <property type="entry name" value="TAT_signal"/>
</dbReference>
<dbReference type="RefSeq" id="WP_306872532.1">
    <property type="nucleotide sequence ID" value="NZ_JAUSRB010000002.1"/>
</dbReference>
<evidence type="ECO:0000256" key="1">
    <source>
        <dbReference type="SAM" id="SignalP"/>
    </source>
</evidence>
<keyword evidence="1" id="KW-0732">Signal</keyword>
<evidence type="ECO:0000313" key="2">
    <source>
        <dbReference type="EMBL" id="MDP9869056.1"/>
    </source>
</evidence>